<dbReference type="Gene3D" id="3.30.70.100">
    <property type="match status" value="1"/>
</dbReference>
<dbReference type="eggNOG" id="KOG3360">
    <property type="taxonomic scope" value="Eukaryota"/>
</dbReference>
<dbReference type="PANTHER" id="PTHR10029">
    <property type="entry name" value="ACYLPHOSPHATASE"/>
    <property type="match status" value="1"/>
</dbReference>
<evidence type="ECO:0000259" key="8">
    <source>
        <dbReference type="PROSITE" id="PS51160"/>
    </source>
</evidence>
<evidence type="ECO:0000313" key="9">
    <source>
        <dbReference type="EnsemblMetazoa" id="SMAR003362-PA"/>
    </source>
</evidence>
<reference evidence="9" key="2">
    <citation type="submission" date="2015-02" db="UniProtKB">
        <authorList>
            <consortium name="EnsemblMetazoa"/>
        </authorList>
    </citation>
    <scope>IDENTIFICATION</scope>
</reference>
<dbReference type="InterPro" id="IPR017968">
    <property type="entry name" value="Acylphosphatase_CS"/>
</dbReference>
<dbReference type="InterPro" id="IPR036046">
    <property type="entry name" value="Acylphosphatase-like_dom_sf"/>
</dbReference>
<dbReference type="FunFam" id="3.30.70.100:FF:000011">
    <property type="entry name" value="Acylphosphatase"/>
    <property type="match status" value="1"/>
</dbReference>
<dbReference type="PANTHER" id="PTHR10029:SF3">
    <property type="entry name" value="ACYLPHOSPHATASE-RELATED"/>
    <property type="match status" value="1"/>
</dbReference>
<dbReference type="Proteomes" id="UP000014500">
    <property type="component" value="Unassembled WGS sequence"/>
</dbReference>
<dbReference type="Pfam" id="PF00708">
    <property type="entry name" value="Acylphosphatase"/>
    <property type="match status" value="1"/>
</dbReference>
<feature type="domain" description="Acylphosphatase-like" evidence="8">
    <location>
        <begin position="3"/>
        <end position="93"/>
    </location>
</feature>
<dbReference type="PhylomeDB" id="T1IQP0"/>
<evidence type="ECO:0000256" key="2">
    <source>
        <dbReference type="ARBA" id="ARBA00012150"/>
    </source>
</evidence>
<proteinExistence type="inferred from homology"/>
<comment type="catalytic activity">
    <reaction evidence="4 5 6">
        <text>an acyl phosphate + H2O = a carboxylate + phosphate + H(+)</text>
        <dbReference type="Rhea" id="RHEA:14965"/>
        <dbReference type="ChEBI" id="CHEBI:15377"/>
        <dbReference type="ChEBI" id="CHEBI:15378"/>
        <dbReference type="ChEBI" id="CHEBI:29067"/>
        <dbReference type="ChEBI" id="CHEBI:43474"/>
        <dbReference type="ChEBI" id="CHEBI:59918"/>
        <dbReference type="EC" id="3.6.1.7"/>
    </reaction>
</comment>
<evidence type="ECO:0000313" key="10">
    <source>
        <dbReference type="Proteomes" id="UP000014500"/>
    </source>
</evidence>
<dbReference type="OMA" id="WVRNTSH"/>
<dbReference type="InterPro" id="IPR001792">
    <property type="entry name" value="Acylphosphatase-like_dom"/>
</dbReference>
<accession>T1IQP0</accession>
<dbReference type="AlphaFoldDB" id="T1IQP0"/>
<name>T1IQP0_STRMM</name>
<dbReference type="PROSITE" id="PS00150">
    <property type="entry name" value="ACYLPHOSPHATASE_1"/>
    <property type="match status" value="1"/>
</dbReference>
<dbReference type="PRINTS" id="PR00112">
    <property type="entry name" value="ACYLPHPHTASE"/>
</dbReference>
<evidence type="ECO:0000256" key="4">
    <source>
        <dbReference type="ARBA" id="ARBA00047645"/>
    </source>
</evidence>
<dbReference type="InterPro" id="IPR020456">
    <property type="entry name" value="Acylphosphatase"/>
</dbReference>
<feature type="active site" evidence="5">
    <location>
        <position position="36"/>
    </location>
</feature>
<feature type="active site" evidence="5">
    <location>
        <position position="18"/>
    </location>
</feature>
<dbReference type="GO" id="GO:0003998">
    <property type="term" value="F:acylphosphatase activity"/>
    <property type="evidence" value="ECO:0007669"/>
    <property type="project" value="UniProtKB-EC"/>
</dbReference>
<dbReference type="PROSITE" id="PS00151">
    <property type="entry name" value="ACYLPHOSPHATASE_2"/>
    <property type="match status" value="1"/>
</dbReference>
<sequence>MLSVDYEVFGKVQGVFFRKYTQHKAKELGLTGWVRNTSEGTVVGQMEGDDTKVSEMKHWLQNVGSPQSRIDKCEFKNEKQVSKTNFSKFLIKS</sequence>
<comment type="similarity">
    <text evidence="1 7">Belongs to the acylphosphatase family.</text>
</comment>
<dbReference type="SUPFAM" id="SSF54975">
    <property type="entry name" value="Acylphosphatase/BLUF domain-like"/>
    <property type="match status" value="1"/>
</dbReference>
<dbReference type="EC" id="3.6.1.7" evidence="2 5"/>
<dbReference type="STRING" id="126957.T1IQP0"/>
<keyword evidence="3 5" id="KW-0378">Hydrolase</keyword>
<evidence type="ECO:0000256" key="1">
    <source>
        <dbReference type="ARBA" id="ARBA00005614"/>
    </source>
</evidence>
<dbReference type="EnsemblMetazoa" id="SMAR003362-RA">
    <property type="protein sequence ID" value="SMAR003362-PA"/>
    <property type="gene ID" value="SMAR003362"/>
</dbReference>
<dbReference type="PROSITE" id="PS51160">
    <property type="entry name" value="ACYLPHOSPHATASE_3"/>
    <property type="match status" value="1"/>
</dbReference>
<evidence type="ECO:0000256" key="3">
    <source>
        <dbReference type="ARBA" id="ARBA00022801"/>
    </source>
</evidence>
<evidence type="ECO:0000256" key="5">
    <source>
        <dbReference type="PROSITE-ProRule" id="PRU00520"/>
    </source>
</evidence>
<evidence type="ECO:0000256" key="6">
    <source>
        <dbReference type="RuleBase" id="RU000553"/>
    </source>
</evidence>
<reference evidence="10" key="1">
    <citation type="submission" date="2011-05" db="EMBL/GenBank/DDBJ databases">
        <authorList>
            <person name="Richards S.R."/>
            <person name="Qu J."/>
            <person name="Jiang H."/>
            <person name="Jhangiani S.N."/>
            <person name="Agravi P."/>
            <person name="Goodspeed R."/>
            <person name="Gross S."/>
            <person name="Mandapat C."/>
            <person name="Jackson L."/>
            <person name="Mathew T."/>
            <person name="Pu L."/>
            <person name="Thornton R."/>
            <person name="Saada N."/>
            <person name="Wilczek-Boney K.B."/>
            <person name="Lee S."/>
            <person name="Kovar C."/>
            <person name="Wu Y."/>
            <person name="Scherer S.E."/>
            <person name="Worley K.C."/>
            <person name="Muzny D.M."/>
            <person name="Gibbs R."/>
        </authorList>
    </citation>
    <scope>NUCLEOTIDE SEQUENCE</scope>
    <source>
        <strain evidence="10">Brora</strain>
    </source>
</reference>
<evidence type="ECO:0000256" key="7">
    <source>
        <dbReference type="RuleBase" id="RU004168"/>
    </source>
</evidence>
<dbReference type="EMBL" id="JH431312">
    <property type="status" value="NOT_ANNOTATED_CDS"/>
    <property type="molecule type" value="Genomic_DNA"/>
</dbReference>
<keyword evidence="10" id="KW-1185">Reference proteome</keyword>
<protein>
    <recommendedName>
        <fullName evidence="2 5">Acylphosphatase</fullName>
        <ecNumber evidence="2 5">3.6.1.7</ecNumber>
    </recommendedName>
</protein>
<organism evidence="9 10">
    <name type="scientific">Strigamia maritima</name>
    <name type="common">European centipede</name>
    <name type="synonym">Geophilus maritimus</name>
    <dbReference type="NCBI Taxonomy" id="126957"/>
    <lineage>
        <taxon>Eukaryota</taxon>
        <taxon>Metazoa</taxon>
        <taxon>Ecdysozoa</taxon>
        <taxon>Arthropoda</taxon>
        <taxon>Myriapoda</taxon>
        <taxon>Chilopoda</taxon>
        <taxon>Pleurostigmophora</taxon>
        <taxon>Geophilomorpha</taxon>
        <taxon>Linotaeniidae</taxon>
        <taxon>Strigamia</taxon>
    </lineage>
</organism>
<dbReference type="HOGENOM" id="CLU_141932_0_1_1"/>